<accession>A0A9P7ZH62</accession>
<name>A0A9P7ZH62_9HYPO</name>
<evidence type="ECO:0000313" key="2">
    <source>
        <dbReference type="Proteomes" id="UP000887229"/>
    </source>
</evidence>
<sequence>MSSHRISKAARDLIRLLESGQMNTLTDLCRLERTAVAVEEEVDSKALQEPVTAAWRYYVNSNQFLIELRRLTPTFPFSGELVAEAYRRVMNDPETRTRSWNQAWLLLVKMKEDGLLMGYASTEAHKQEMWGDMIPSPEQLASLATDVERAWSRAVEIMLRNWPIAPTYSYSAHWRGLPPS</sequence>
<gene>
    <name evidence="1" type="ORF">F5Z01DRAFT_663398</name>
</gene>
<dbReference type="OrthoDB" id="4932428at2759"/>
<dbReference type="RefSeq" id="XP_046115312.1">
    <property type="nucleotide sequence ID" value="XM_046264031.1"/>
</dbReference>
<evidence type="ECO:0000313" key="1">
    <source>
        <dbReference type="EMBL" id="KAG9251388.1"/>
    </source>
</evidence>
<keyword evidence="2" id="KW-1185">Reference proteome</keyword>
<dbReference type="AlphaFoldDB" id="A0A9P7ZH62"/>
<dbReference type="EMBL" id="MU251268">
    <property type="protein sequence ID" value="KAG9251388.1"/>
    <property type="molecule type" value="Genomic_DNA"/>
</dbReference>
<organism evidence="1 2">
    <name type="scientific">Emericellopsis atlantica</name>
    <dbReference type="NCBI Taxonomy" id="2614577"/>
    <lineage>
        <taxon>Eukaryota</taxon>
        <taxon>Fungi</taxon>
        <taxon>Dikarya</taxon>
        <taxon>Ascomycota</taxon>
        <taxon>Pezizomycotina</taxon>
        <taxon>Sordariomycetes</taxon>
        <taxon>Hypocreomycetidae</taxon>
        <taxon>Hypocreales</taxon>
        <taxon>Bionectriaceae</taxon>
        <taxon>Emericellopsis</taxon>
    </lineage>
</organism>
<dbReference type="Proteomes" id="UP000887229">
    <property type="component" value="Unassembled WGS sequence"/>
</dbReference>
<protein>
    <submittedName>
        <fullName evidence="1">Uncharacterized protein</fullName>
    </submittedName>
</protein>
<reference evidence="1" key="1">
    <citation type="journal article" date="2021" name="IMA Fungus">
        <title>Genomic characterization of three marine fungi, including Emericellopsis atlantica sp. nov. with signatures of a generalist lifestyle and marine biomass degradation.</title>
        <authorList>
            <person name="Hagestad O.C."/>
            <person name="Hou L."/>
            <person name="Andersen J.H."/>
            <person name="Hansen E.H."/>
            <person name="Altermark B."/>
            <person name="Li C."/>
            <person name="Kuhnert E."/>
            <person name="Cox R.J."/>
            <person name="Crous P.W."/>
            <person name="Spatafora J.W."/>
            <person name="Lail K."/>
            <person name="Amirebrahimi M."/>
            <person name="Lipzen A."/>
            <person name="Pangilinan J."/>
            <person name="Andreopoulos W."/>
            <person name="Hayes R.D."/>
            <person name="Ng V."/>
            <person name="Grigoriev I.V."/>
            <person name="Jackson S.A."/>
            <person name="Sutton T.D.S."/>
            <person name="Dobson A.D.W."/>
            <person name="Rama T."/>
        </authorList>
    </citation>
    <scope>NUCLEOTIDE SEQUENCE</scope>
    <source>
        <strain evidence="1">TS7</strain>
    </source>
</reference>
<comment type="caution">
    <text evidence="1">The sequence shown here is derived from an EMBL/GenBank/DDBJ whole genome shotgun (WGS) entry which is preliminary data.</text>
</comment>
<dbReference type="GeneID" id="70294934"/>
<proteinExistence type="predicted"/>